<evidence type="ECO:0000313" key="1">
    <source>
        <dbReference type="EMBL" id="ACO75456.1"/>
    </source>
</evidence>
<keyword evidence="2" id="KW-1185">Reference proteome</keyword>
<gene>
    <name evidence="1" type="ordered locus">LHK_02474</name>
</gene>
<organism evidence="1 2">
    <name type="scientific">Laribacter hongkongensis (strain HLHK9)</name>
    <dbReference type="NCBI Taxonomy" id="557598"/>
    <lineage>
        <taxon>Bacteria</taxon>
        <taxon>Pseudomonadati</taxon>
        <taxon>Pseudomonadota</taxon>
        <taxon>Betaproteobacteria</taxon>
        <taxon>Neisseriales</taxon>
        <taxon>Aquaspirillaceae</taxon>
        <taxon>Laribacter</taxon>
    </lineage>
</organism>
<dbReference type="AlphaFoldDB" id="C1DBQ3"/>
<accession>C1DBQ3</accession>
<evidence type="ECO:0000313" key="2">
    <source>
        <dbReference type="Proteomes" id="UP000002010"/>
    </source>
</evidence>
<name>C1DBQ3_LARHH</name>
<proteinExistence type="predicted"/>
<protein>
    <submittedName>
        <fullName evidence="1">Uncharacterized protein</fullName>
    </submittedName>
</protein>
<sequence length="37" mass="4061">MSWVASLAGYRGDDFRNILLEAVEQRFGLANPPVPIG</sequence>
<dbReference type="KEGG" id="lhk:LHK_02474"/>
<dbReference type="Proteomes" id="UP000002010">
    <property type="component" value="Chromosome"/>
</dbReference>
<reference evidence="1 2" key="1">
    <citation type="journal article" date="2009" name="PLoS Genet.">
        <title>The complete genome and proteome of Laribacter hongkongensis reveal potential mechanisms for adaptations to different temperatures and habitats.</title>
        <authorList>
            <person name="Woo P.C."/>
            <person name="Lau S.K."/>
            <person name="Tse H."/>
            <person name="Teng J.L."/>
            <person name="Curreem S.O."/>
            <person name="Tsang A.K."/>
            <person name="Fan R.Y."/>
            <person name="Wong G.K."/>
            <person name="Huang Y."/>
            <person name="Loman N.J."/>
            <person name="Snyder L.A."/>
            <person name="Cai J.J."/>
            <person name="Huang J.D."/>
            <person name="Mak W."/>
            <person name="Pallen M.J."/>
            <person name="Lok S."/>
            <person name="Yuen K.Y."/>
        </authorList>
    </citation>
    <scope>NUCLEOTIDE SEQUENCE [LARGE SCALE GENOMIC DNA]</scope>
    <source>
        <strain evidence="1 2">HLHK9</strain>
    </source>
</reference>
<dbReference type="EMBL" id="CP001154">
    <property type="protein sequence ID" value="ACO75456.1"/>
    <property type="molecule type" value="Genomic_DNA"/>
</dbReference>
<dbReference type="HOGENOM" id="CLU_3345229_0_0_4"/>